<dbReference type="GO" id="GO:0008483">
    <property type="term" value="F:transaminase activity"/>
    <property type="evidence" value="ECO:0007669"/>
    <property type="project" value="UniProtKB-KW"/>
</dbReference>
<evidence type="ECO:0000256" key="1">
    <source>
        <dbReference type="ARBA" id="ARBA00001933"/>
    </source>
</evidence>
<comment type="cofactor">
    <cofactor evidence="1">
        <name>pyridoxal 5'-phosphate</name>
        <dbReference type="ChEBI" id="CHEBI:597326"/>
    </cofactor>
</comment>
<evidence type="ECO:0000313" key="6">
    <source>
        <dbReference type="EMBL" id="CAD7457147.1"/>
    </source>
</evidence>
<evidence type="ECO:0000256" key="3">
    <source>
        <dbReference type="ARBA" id="ARBA00022679"/>
    </source>
</evidence>
<reference evidence="6" key="1">
    <citation type="submission" date="2020-11" db="EMBL/GenBank/DDBJ databases">
        <authorList>
            <person name="Tran Van P."/>
        </authorList>
    </citation>
    <scope>NUCLEOTIDE SEQUENCE</scope>
</reference>
<organism evidence="6">
    <name type="scientific">Timema tahoe</name>
    <dbReference type="NCBI Taxonomy" id="61484"/>
    <lineage>
        <taxon>Eukaryota</taxon>
        <taxon>Metazoa</taxon>
        <taxon>Ecdysozoa</taxon>
        <taxon>Arthropoda</taxon>
        <taxon>Hexapoda</taxon>
        <taxon>Insecta</taxon>
        <taxon>Pterygota</taxon>
        <taxon>Neoptera</taxon>
        <taxon>Polyneoptera</taxon>
        <taxon>Phasmatodea</taxon>
        <taxon>Timematodea</taxon>
        <taxon>Timematoidea</taxon>
        <taxon>Timematidae</taxon>
        <taxon>Timema</taxon>
    </lineage>
</organism>
<keyword evidence="3" id="KW-0808">Transferase</keyword>
<feature type="region of interest" description="Disordered" evidence="5">
    <location>
        <begin position="1"/>
        <end position="27"/>
    </location>
</feature>
<dbReference type="AlphaFoldDB" id="A0A7R9IF61"/>
<evidence type="ECO:0000256" key="5">
    <source>
        <dbReference type="SAM" id="MobiDB-lite"/>
    </source>
</evidence>
<keyword evidence="4" id="KW-0663">Pyridoxal phosphate</keyword>
<dbReference type="EMBL" id="OE001580">
    <property type="protein sequence ID" value="CAD7457147.1"/>
    <property type="molecule type" value="Genomic_DNA"/>
</dbReference>
<protein>
    <submittedName>
        <fullName evidence="6">Uncharacterized protein</fullName>
    </submittedName>
</protein>
<evidence type="ECO:0000256" key="2">
    <source>
        <dbReference type="ARBA" id="ARBA00022576"/>
    </source>
</evidence>
<accession>A0A7R9IF61</accession>
<proteinExistence type="predicted"/>
<sequence length="129" mass="14970">MTPTSRLRLHDTDFTTPTSRHRLHDTDFTTPTSRLRLHDYDSTTTTPRLRIHDYESTTTNPRLRLYDYESTALLIIHLPLCQVIYPGKTTRANCFRIGNIGELYPEDMRHLLKCVKEVLTDMGIPVPLS</sequence>
<dbReference type="Gene3D" id="3.90.1150.10">
    <property type="entry name" value="Aspartate Aminotransferase, domain 1"/>
    <property type="match status" value="1"/>
</dbReference>
<dbReference type="InterPro" id="IPR015422">
    <property type="entry name" value="PyrdxlP-dep_Trfase_small"/>
</dbReference>
<evidence type="ECO:0000256" key="4">
    <source>
        <dbReference type="ARBA" id="ARBA00022898"/>
    </source>
</evidence>
<gene>
    <name evidence="6" type="ORF">TTEB3V08_LOCUS5155</name>
</gene>
<name>A0A7R9IF61_9NEOP</name>
<keyword evidence="2" id="KW-0032">Aminotransferase</keyword>
<dbReference type="PANTHER" id="PTHR42778:SF1">
    <property type="entry name" value="2-AMINOETHYLPHOSPHONATE--PYRUVATE TRANSAMINASE"/>
    <property type="match status" value="1"/>
</dbReference>
<dbReference type="PANTHER" id="PTHR42778">
    <property type="entry name" value="2-AMINOETHYLPHOSPHONATE--PYRUVATE TRANSAMINASE"/>
    <property type="match status" value="1"/>
</dbReference>